<comment type="caution">
    <text evidence="2">The sequence shown here is derived from an EMBL/GenBank/DDBJ whole genome shotgun (WGS) entry which is preliminary data.</text>
</comment>
<dbReference type="Proteomes" id="UP000070263">
    <property type="component" value="Unassembled WGS sequence"/>
</dbReference>
<keyword evidence="3" id="KW-1185">Reference proteome</keyword>
<sequence length="154" mass="17950">MESSNKEARSREGPGENPENLEKEISRYLTLLERLEEEVGDKKLATRLLQEIGKDMRMEKMKSKSEVGSQTEKKRPEKGYSEDIEVKELNEKQVEELIGDERQSQGKYFDEKVVREVQESFLGQLNDSYTHESEYMPYPGIRPESVARQYRGVV</sequence>
<evidence type="ECO:0000256" key="1">
    <source>
        <dbReference type="SAM" id="MobiDB-lite"/>
    </source>
</evidence>
<dbReference type="EMBL" id="LHYE01000004">
    <property type="protein sequence ID" value="KXB07629.1"/>
    <property type="molecule type" value="Genomic_DNA"/>
</dbReference>
<name>A0A133VMH0_9EURY</name>
<evidence type="ECO:0000313" key="2">
    <source>
        <dbReference type="EMBL" id="KXB07629.1"/>
    </source>
</evidence>
<feature type="region of interest" description="Disordered" evidence="1">
    <location>
        <begin position="1"/>
        <end position="22"/>
    </location>
</feature>
<gene>
    <name evidence="2" type="ORF">AKJ51_00745</name>
</gene>
<reference evidence="2 3" key="1">
    <citation type="journal article" date="2016" name="Sci. Rep.">
        <title>Metabolic traits of an uncultured archaeal lineage -MSBL1- from brine pools of the Red Sea.</title>
        <authorList>
            <person name="Mwirichia R."/>
            <person name="Alam I."/>
            <person name="Rashid M."/>
            <person name="Vinu M."/>
            <person name="Ba-Alawi W."/>
            <person name="Anthony Kamau A."/>
            <person name="Kamanda Ngugi D."/>
            <person name="Goker M."/>
            <person name="Klenk H.P."/>
            <person name="Bajic V."/>
            <person name="Stingl U."/>
        </authorList>
    </citation>
    <scope>NUCLEOTIDE SEQUENCE [LARGE SCALE GENOMIC DNA]</scope>
    <source>
        <strain evidence="2">SCGC-AAA382A20</strain>
    </source>
</reference>
<proteinExistence type="predicted"/>
<evidence type="ECO:0000313" key="3">
    <source>
        <dbReference type="Proteomes" id="UP000070263"/>
    </source>
</evidence>
<accession>A0A133VMH0</accession>
<feature type="region of interest" description="Disordered" evidence="1">
    <location>
        <begin position="56"/>
        <end position="83"/>
    </location>
</feature>
<dbReference type="AlphaFoldDB" id="A0A133VMH0"/>
<protein>
    <submittedName>
        <fullName evidence="2">Uncharacterized protein</fullName>
    </submittedName>
</protein>
<organism evidence="2 3">
    <name type="scientific">candidate division MSBL1 archaeon SCGC-AAA382A20</name>
    <dbReference type="NCBI Taxonomy" id="1698280"/>
    <lineage>
        <taxon>Archaea</taxon>
        <taxon>Methanobacteriati</taxon>
        <taxon>Methanobacteriota</taxon>
        <taxon>candidate division MSBL1</taxon>
    </lineage>
</organism>